<keyword evidence="4" id="KW-0418">Kinase</keyword>
<evidence type="ECO:0000256" key="3">
    <source>
        <dbReference type="ARBA" id="ARBA00022741"/>
    </source>
</evidence>
<feature type="region of interest" description="Disordered" evidence="7">
    <location>
        <begin position="347"/>
        <end position="372"/>
    </location>
</feature>
<accession>A0A9N8VVJ2</accession>
<evidence type="ECO:0000256" key="2">
    <source>
        <dbReference type="ARBA" id="ARBA00022679"/>
    </source>
</evidence>
<dbReference type="SUPFAM" id="SSF56112">
    <property type="entry name" value="Protein kinase-like (PK-like)"/>
    <property type="match status" value="1"/>
</dbReference>
<dbReference type="CDD" id="cd14003">
    <property type="entry name" value="STKc_AMPK-like"/>
    <property type="match status" value="1"/>
</dbReference>
<dbReference type="GO" id="GO:0035556">
    <property type="term" value="P:intracellular signal transduction"/>
    <property type="evidence" value="ECO:0007669"/>
    <property type="project" value="TreeGrafter"/>
</dbReference>
<dbReference type="PANTHER" id="PTHR24346">
    <property type="entry name" value="MAP/MICROTUBULE AFFINITY-REGULATING KINASE"/>
    <property type="match status" value="1"/>
</dbReference>
<comment type="caution">
    <text evidence="9">The sequence shown here is derived from an EMBL/GenBank/DDBJ whole genome shotgun (WGS) entry which is preliminary data.</text>
</comment>
<dbReference type="InterPro" id="IPR000719">
    <property type="entry name" value="Prot_kinase_dom"/>
</dbReference>
<feature type="compositionally biased region" description="Basic and acidic residues" evidence="7">
    <location>
        <begin position="482"/>
        <end position="492"/>
    </location>
</feature>
<dbReference type="InterPro" id="IPR008271">
    <property type="entry name" value="Ser/Thr_kinase_AS"/>
</dbReference>
<feature type="compositionally biased region" description="Polar residues" evidence="7">
    <location>
        <begin position="834"/>
        <end position="845"/>
    </location>
</feature>
<feature type="region of interest" description="Disordered" evidence="7">
    <location>
        <begin position="467"/>
        <end position="515"/>
    </location>
</feature>
<evidence type="ECO:0000256" key="5">
    <source>
        <dbReference type="ARBA" id="ARBA00022840"/>
    </source>
</evidence>
<proteinExistence type="predicted"/>
<feature type="binding site" evidence="6">
    <location>
        <position position="82"/>
    </location>
    <ligand>
        <name>ATP</name>
        <dbReference type="ChEBI" id="CHEBI:30616"/>
    </ligand>
</feature>
<dbReference type="GO" id="GO:0004674">
    <property type="term" value="F:protein serine/threonine kinase activity"/>
    <property type="evidence" value="ECO:0007669"/>
    <property type="project" value="UniProtKB-KW"/>
</dbReference>
<feature type="compositionally biased region" description="Basic and acidic residues" evidence="7">
    <location>
        <begin position="806"/>
        <end position="819"/>
    </location>
</feature>
<evidence type="ECO:0000256" key="6">
    <source>
        <dbReference type="PROSITE-ProRule" id="PRU10141"/>
    </source>
</evidence>
<feature type="compositionally biased region" description="Basic and acidic residues" evidence="7">
    <location>
        <begin position="947"/>
        <end position="960"/>
    </location>
</feature>
<name>A0A9N8VVJ2_9GLOM</name>
<feature type="domain" description="Protein kinase" evidence="8">
    <location>
        <begin position="53"/>
        <end position="308"/>
    </location>
</feature>
<keyword evidence="1" id="KW-0723">Serine/threonine-protein kinase</keyword>
<dbReference type="PROSITE" id="PS00108">
    <property type="entry name" value="PROTEIN_KINASE_ST"/>
    <property type="match status" value="1"/>
</dbReference>
<evidence type="ECO:0000259" key="8">
    <source>
        <dbReference type="PROSITE" id="PS50011"/>
    </source>
</evidence>
<protein>
    <submittedName>
        <fullName evidence="9">7326_t:CDS:1</fullName>
    </submittedName>
</protein>
<evidence type="ECO:0000256" key="7">
    <source>
        <dbReference type="SAM" id="MobiDB-lite"/>
    </source>
</evidence>
<feature type="region of interest" description="Disordered" evidence="7">
    <location>
        <begin position="780"/>
        <end position="966"/>
    </location>
</feature>
<evidence type="ECO:0000256" key="1">
    <source>
        <dbReference type="ARBA" id="ARBA00022527"/>
    </source>
</evidence>
<feature type="compositionally biased region" description="Polar residues" evidence="7">
    <location>
        <begin position="601"/>
        <end position="621"/>
    </location>
</feature>
<gene>
    <name evidence="9" type="ORF">AMORRO_LOCUS1478</name>
</gene>
<feature type="compositionally biased region" description="Basic residues" evidence="7">
    <location>
        <begin position="590"/>
        <end position="599"/>
    </location>
</feature>
<reference evidence="9" key="1">
    <citation type="submission" date="2021-06" db="EMBL/GenBank/DDBJ databases">
        <authorList>
            <person name="Kallberg Y."/>
            <person name="Tangrot J."/>
            <person name="Rosling A."/>
        </authorList>
    </citation>
    <scope>NUCLEOTIDE SEQUENCE</scope>
    <source>
        <strain evidence="9">CL551</strain>
    </source>
</reference>
<feature type="compositionally biased region" description="Polar residues" evidence="7">
    <location>
        <begin position="719"/>
        <end position="730"/>
    </location>
</feature>
<keyword evidence="5 6" id="KW-0067">ATP-binding</keyword>
<sequence length="1033" mass="115030">MYMPYGTRATGGSRNQKAKVLKPTCIRALELAADYQELLKELSTPEVKCVGNYVLEKTLGEGTYGKVKLATHKLTSQKVAIKIIPKIHAENCTREIHHLRHLHHPNIISLLEIIPTESKIYMVLEYCEGGELYDFLVDRGGRLRENLARKIFGQLCRAVKYCHDRRIVHRDLKLENILLDANNNVKLGDFGFTRECESKKLLETICGSVGYSAPDAQDLISSILQLEPTERPSLKQILQHRWFTIKDEEEDDDEWDTTDDLDDSESISSATGNDEKEIVKPSIPQSKEVGEATSHLEHLERQRQEIFLITNHNAYSQQPTTSGQYNRNVENGTTSVPSAYESRLKGMTSTSTNTIPPRVWGPSTSKSSRRSSIDSKAFNERVFFTTPEEKELLEKLDNLGFDFQAIKNSVLEGKVDSASGLWWLLLTKLREKRRIEGTHSSITMVDVAVGTSDDEVELVDDVEEEVEYAESPPESNLLSRSSQEESRAKVEIPEEIMPPTPPPKTYHSAPASRERRKSLILSLPEAVEPVLTTITATASPPISPKKYPSFSPLSSRSGWWVGSNHKDSHKKNLLSWTESRVVVPTDVARSRSRINRRSGSKTPPNGDSMNLQRRSSSVSHGSTKDRKKKNRNSLQGNKGRRHNFPPLIIPPVTPSIVLSQNSPTGMLPIPGTPPAARSKTMFTINRRNPFAYPGASWGRKQVKRRSTGGSSINQLVENFNSTNESGSSEDINNKNHQEKKDTFEKSEIEDISTDVKNKKDALNIDEQSIIVESSKFKITAFASPPPTPPSPKKSTETSTPVQEGIDSSKADKSSFKMSEESLALSDDVSPPLSPTDNNDRTTTSLPPRRSNEQRLKPNPTRSSLSGVKGKNPEIIQLQSVTSTPPESPKVLQPSSPSIRPIPSKSKLRQSHSRAHSSPSVLKNVGKGDSDNLDETENIGVDIPNQKMGREETRFELRRDSSPSPPNVSVLNGAQRLFMQNNSVNPRRSLQNGFSRKTMNNFGASTDGNGFGAVSGRRPKITKPAMIMEEEEEE</sequence>
<feature type="compositionally biased region" description="Basic residues" evidence="7">
    <location>
        <begin position="905"/>
        <end position="914"/>
    </location>
</feature>
<feature type="region of interest" description="Disordered" evidence="7">
    <location>
        <begin position="587"/>
        <end position="648"/>
    </location>
</feature>
<organism evidence="9 10">
    <name type="scientific">Acaulospora morrowiae</name>
    <dbReference type="NCBI Taxonomy" id="94023"/>
    <lineage>
        <taxon>Eukaryota</taxon>
        <taxon>Fungi</taxon>
        <taxon>Fungi incertae sedis</taxon>
        <taxon>Mucoromycota</taxon>
        <taxon>Glomeromycotina</taxon>
        <taxon>Glomeromycetes</taxon>
        <taxon>Diversisporales</taxon>
        <taxon>Acaulosporaceae</taxon>
        <taxon>Acaulospora</taxon>
    </lineage>
</organism>
<evidence type="ECO:0000313" key="10">
    <source>
        <dbReference type="Proteomes" id="UP000789342"/>
    </source>
</evidence>
<dbReference type="GO" id="GO:0005737">
    <property type="term" value="C:cytoplasm"/>
    <property type="evidence" value="ECO:0007669"/>
    <property type="project" value="TreeGrafter"/>
</dbReference>
<dbReference type="PROSITE" id="PS50011">
    <property type="entry name" value="PROTEIN_KINASE_DOM"/>
    <property type="match status" value="1"/>
</dbReference>
<dbReference type="PANTHER" id="PTHR24346:SF110">
    <property type="entry name" value="NON-SPECIFIC SERINE_THREONINE PROTEIN KINASE"/>
    <property type="match status" value="1"/>
</dbReference>
<dbReference type="InterPro" id="IPR011009">
    <property type="entry name" value="Kinase-like_dom_sf"/>
</dbReference>
<dbReference type="FunFam" id="3.30.200.20:FF:000003">
    <property type="entry name" value="Non-specific serine/threonine protein kinase"/>
    <property type="match status" value="1"/>
</dbReference>
<feature type="compositionally biased region" description="Polar residues" evidence="7">
    <location>
        <begin position="998"/>
        <end position="1007"/>
    </location>
</feature>
<dbReference type="Proteomes" id="UP000789342">
    <property type="component" value="Unassembled WGS sequence"/>
</dbReference>
<dbReference type="FunFam" id="1.10.510.10:FF:000571">
    <property type="entry name" value="Maternal embryonic leucine zipper kinase"/>
    <property type="match status" value="1"/>
</dbReference>
<feature type="region of interest" description="Disordered" evidence="7">
    <location>
        <begin position="719"/>
        <end position="746"/>
    </location>
</feature>
<dbReference type="PROSITE" id="PS00107">
    <property type="entry name" value="PROTEIN_KINASE_ATP"/>
    <property type="match status" value="1"/>
</dbReference>
<dbReference type="InterPro" id="IPR017441">
    <property type="entry name" value="Protein_kinase_ATP_BS"/>
</dbReference>
<feature type="compositionally biased region" description="Low complexity" evidence="7">
    <location>
        <begin position="893"/>
        <end position="904"/>
    </location>
</feature>
<dbReference type="AlphaFoldDB" id="A0A9N8VVJ2"/>
<evidence type="ECO:0000313" key="9">
    <source>
        <dbReference type="EMBL" id="CAG8462724.1"/>
    </source>
</evidence>
<evidence type="ECO:0000256" key="4">
    <source>
        <dbReference type="ARBA" id="ARBA00022777"/>
    </source>
</evidence>
<feature type="region of interest" description="Disordered" evidence="7">
    <location>
        <begin position="250"/>
        <end position="280"/>
    </location>
</feature>
<dbReference type="SMART" id="SM00220">
    <property type="entry name" value="S_TKc"/>
    <property type="match status" value="1"/>
</dbReference>
<feature type="compositionally biased region" description="Acidic residues" evidence="7">
    <location>
        <begin position="250"/>
        <end position="265"/>
    </location>
</feature>
<keyword evidence="3 6" id="KW-0547">Nucleotide-binding</keyword>
<dbReference type="OrthoDB" id="504170at2759"/>
<keyword evidence="10" id="KW-1185">Reference proteome</keyword>
<feature type="region of interest" description="Disordered" evidence="7">
    <location>
        <begin position="998"/>
        <end position="1033"/>
    </location>
</feature>
<feature type="compositionally biased region" description="Basic and acidic residues" evidence="7">
    <location>
        <begin position="731"/>
        <end position="746"/>
    </location>
</feature>
<dbReference type="GO" id="GO:0005524">
    <property type="term" value="F:ATP binding"/>
    <property type="evidence" value="ECO:0007669"/>
    <property type="project" value="UniProtKB-UniRule"/>
</dbReference>
<keyword evidence="2" id="KW-0808">Transferase</keyword>
<dbReference type="Gene3D" id="1.10.510.10">
    <property type="entry name" value="Transferase(Phosphotransferase) domain 1"/>
    <property type="match status" value="2"/>
</dbReference>
<dbReference type="GO" id="GO:0000226">
    <property type="term" value="P:microtubule cytoskeleton organization"/>
    <property type="evidence" value="ECO:0007669"/>
    <property type="project" value="TreeGrafter"/>
</dbReference>
<dbReference type="Pfam" id="PF00069">
    <property type="entry name" value="Pkinase"/>
    <property type="match status" value="1"/>
</dbReference>
<dbReference type="EMBL" id="CAJVPV010000555">
    <property type="protein sequence ID" value="CAG8462724.1"/>
    <property type="molecule type" value="Genomic_DNA"/>
</dbReference>